<evidence type="ECO:0000256" key="4">
    <source>
        <dbReference type="ARBA" id="ARBA00022679"/>
    </source>
</evidence>
<dbReference type="HAMAP" id="MF_00165">
    <property type="entry name" value="Thymidylate_kinase"/>
    <property type="match status" value="1"/>
</dbReference>
<proteinExistence type="inferred from homology"/>
<name>H5U5A5_9ACTN</name>
<dbReference type="InterPro" id="IPR018095">
    <property type="entry name" value="Thymidylate_kin_CS"/>
</dbReference>
<dbReference type="PANTHER" id="PTHR10344:SF4">
    <property type="entry name" value="UMP-CMP KINASE 2, MITOCHONDRIAL"/>
    <property type="match status" value="1"/>
</dbReference>
<dbReference type="InterPro" id="IPR027417">
    <property type="entry name" value="P-loop_NTPase"/>
</dbReference>
<evidence type="ECO:0000256" key="2">
    <source>
        <dbReference type="ARBA" id="ARBA00012980"/>
    </source>
</evidence>
<dbReference type="EMBL" id="BAFC01000115">
    <property type="protein sequence ID" value="GAB40913.1"/>
    <property type="molecule type" value="Genomic_DNA"/>
</dbReference>
<comment type="caution">
    <text evidence="10">Lacks conserved residue(s) required for the propagation of feature annotation.</text>
</comment>
<reference evidence="12 13" key="1">
    <citation type="submission" date="2012-02" db="EMBL/GenBank/DDBJ databases">
        <title>Whole genome shotgun sequence of Gordonia sputi NBRC 100414.</title>
        <authorList>
            <person name="Yoshida I."/>
            <person name="Hosoyama A."/>
            <person name="Tsuchikane K."/>
            <person name="Katsumata H."/>
            <person name="Yamazaki S."/>
            <person name="Fujita N."/>
        </authorList>
    </citation>
    <scope>NUCLEOTIDE SEQUENCE [LARGE SCALE GENOMIC DNA]</scope>
    <source>
        <strain evidence="12 13">NBRC 100414</strain>
    </source>
</reference>
<gene>
    <name evidence="10 12" type="primary">tmk</name>
    <name evidence="12" type="ORF">GOSPT_117_00360</name>
</gene>
<evidence type="ECO:0000256" key="9">
    <source>
        <dbReference type="ARBA" id="ARBA00048743"/>
    </source>
</evidence>
<dbReference type="Gene3D" id="3.40.50.300">
    <property type="entry name" value="P-loop containing nucleotide triphosphate hydrolases"/>
    <property type="match status" value="1"/>
</dbReference>
<keyword evidence="6 10" id="KW-0547">Nucleotide-binding</keyword>
<evidence type="ECO:0000256" key="3">
    <source>
        <dbReference type="ARBA" id="ARBA00017144"/>
    </source>
</evidence>
<evidence type="ECO:0000256" key="5">
    <source>
        <dbReference type="ARBA" id="ARBA00022727"/>
    </source>
</evidence>
<keyword evidence="7 10" id="KW-0418">Kinase</keyword>
<feature type="domain" description="Thymidylate kinase-like" evidence="11">
    <location>
        <begin position="5"/>
        <end position="184"/>
    </location>
</feature>
<dbReference type="GO" id="GO:0006227">
    <property type="term" value="P:dUDP biosynthetic process"/>
    <property type="evidence" value="ECO:0007669"/>
    <property type="project" value="TreeGrafter"/>
</dbReference>
<dbReference type="InterPro" id="IPR039430">
    <property type="entry name" value="Thymidylate_kin-like_dom"/>
</dbReference>
<comment type="caution">
    <text evidence="12">The sequence shown here is derived from an EMBL/GenBank/DDBJ whole genome shotgun (WGS) entry which is preliminary data.</text>
</comment>
<evidence type="ECO:0000313" key="13">
    <source>
        <dbReference type="Proteomes" id="UP000005845"/>
    </source>
</evidence>
<keyword evidence="8 10" id="KW-0067">ATP-binding</keyword>
<dbReference type="AlphaFoldDB" id="H5U5A5"/>
<dbReference type="InterPro" id="IPR018094">
    <property type="entry name" value="Thymidylate_kinase"/>
</dbReference>
<dbReference type="NCBIfam" id="NF005923">
    <property type="entry name" value="PRK07933.1"/>
    <property type="match status" value="1"/>
</dbReference>
<dbReference type="GO" id="GO:0004798">
    <property type="term" value="F:dTMP kinase activity"/>
    <property type="evidence" value="ECO:0007669"/>
    <property type="project" value="UniProtKB-UniRule"/>
</dbReference>
<accession>H5U5A5</accession>
<dbReference type="GO" id="GO:0005829">
    <property type="term" value="C:cytosol"/>
    <property type="evidence" value="ECO:0007669"/>
    <property type="project" value="TreeGrafter"/>
</dbReference>
<keyword evidence="4 10" id="KW-0808">Transferase</keyword>
<evidence type="ECO:0000256" key="7">
    <source>
        <dbReference type="ARBA" id="ARBA00022777"/>
    </source>
</evidence>
<dbReference type="EC" id="2.7.4.9" evidence="2 10"/>
<dbReference type="GO" id="GO:0006235">
    <property type="term" value="P:dTTP biosynthetic process"/>
    <property type="evidence" value="ECO:0007669"/>
    <property type="project" value="UniProtKB-UniRule"/>
</dbReference>
<comment type="similarity">
    <text evidence="1 10">Belongs to the thymidylate kinase family.</text>
</comment>
<evidence type="ECO:0000256" key="6">
    <source>
        <dbReference type="ARBA" id="ARBA00022741"/>
    </source>
</evidence>
<dbReference type="SUPFAM" id="SSF52540">
    <property type="entry name" value="P-loop containing nucleoside triphosphate hydrolases"/>
    <property type="match status" value="1"/>
</dbReference>
<dbReference type="CDD" id="cd01672">
    <property type="entry name" value="TMPK"/>
    <property type="match status" value="1"/>
</dbReference>
<dbReference type="Pfam" id="PF02223">
    <property type="entry name" value="Thymidylate_kin"/>
    <property type="match status" value="1"/>
</dbReference>
<evidence type="ECO:0000313" key="12">
    <source>
        <dbReference type="EMBL" id="GAB40913.1"/>
    </source>
</evidence>
<dbReference type="GO" id="GO:0005524">
    <property type="term" value="F:ATP binding"/>
    <property type="evidence" value="ECO:0007669"/>
    <property type="project" value="UniProtKB-UniRule"/>
</dbReference>
<evidence type="ECO:0000256" key="10">
    <source>
        <dbReference type="HAMAP-Rule" id="MF_00165"/>
    </source>
</evidence>
<dbReference type="eggNOG" id="COG0125">
    <property type="taxonomic scope" value="Bacteria"/>
</dbReference>
<sequence length="214" mass="23156">MLIAVEGLDGAGKNTLVTGVVDELTRRGAAVSTFTFPRYGSSVFADVASEALHGEHGDLRESVNAMALLFALDRADAAAQIRAALTESDVVILDRYVASNAAYSAGRLRQDASGDIVRWVADLEFGRFDVPVPDQHLLLGVPATVAMERARSRAATDPSRPRDAYERDDDLQMRVDSVYRQLAAESWASPWIEVGTDSPESVEPAGLVARLMHE</sequence>
<comment type="catalytic activity">
    <reaction evidence="9 10">
        <text>dTMP + ATP = dTDP + ADP</text>
        <dbReference type="Rhea" id="RHEA:13517"/>
        <dbReference type="ChEBI" id="CHEBI:30616"/>
        <dbReference type="ChEBI" id="CHEBI:58369"/>
        <dbReference type="ChEBI" id="CHEBI:63528"/>
        <dbReference type="ChEBI" id="CHEBI:456216"/>
        <dbReference type="EC" id="2.7.4.9"/>
    </reaction>
</comment>
<evidence type="ECO:0000256" key="1">
    <source>
        <dbReference type="ARBA" id="ARBA00009776"/>
    </source>
</evidence>
<keyword evidence="5 10" id="KW-0545">Nucleotide biosynthesis</keyword>
<dbReference type="PANTHER" id="PTHR10344">
    <property type="entry name" value="THYMIDYLATE KINASE"/>
    <property type="match status" value="1"/>
</dbReference>
<evidence type="ECO:0000256" key="8">
    <source>
        <dbReference type="ARBA" id="ARBA00022840"/>
    </source>
</evidence>
<evidence type="ECO:0000259" key="11">
    <source>
        <dbReference type="Pfam" id="PF02223"/>
    </source>
</evidence>
<protein>
    <recommendedName>
        <fullName evidence="3 10">Thymidylate kinase</fullName>
        <ecNumber evidence="2 10">2.7.4.9</ecNumber>
    </recommendedName>
    <alternativeName>
        <fullName evidence="10">dTMP kinase</fullName>
    </alternativeName>
</protein>
<dbReference type="Proteomes" id="UP000005845">
    <property type="component" value="Unassembled WGS sequence"/>
</dbReference>
<keyword evidence="13" id="KW-1185">Reference proteome</keyword>
<dbReference type="PROSITE" id="PS01331">
    <property type="entry name" value="THYMIDYLATE_KINASE"/>
    <property type="match status" value="1"/>
</dbReference>
<dbReference type="GO" id="GO:0006233">
    <property type="term" value="P:dTDP biosynthetic process"/>
    <property type="evidence" value="ECO:0007669"/>
    <property type="project" value="InterPro"/>
</dbReference>
<organism evidence="12 13">
    <name type="scientific">Gordonia sputi NBRC 100414</name>
    <dbReference type="NCBI Taxonomy" id="1089453"/>
    <lineage>
        <taxon>Bacteria</taxon>
        <taxon>Bacillati</taxon>
        <taxon>Actinomycetota</taxon>
        <taxon>Actinomycetes</taxon>
        <taxon>Mycobacteriales</taxon>
        <taxon>Gordoniaceae</taxon>
        <taxon>Gordonia</taxon>
    </lineage>
</organism>
<comment type="function">
    <text evidence="10">Phosphorylation of dTMP to form dTDP in both de novo and salvage pathways of dTTP synthesis.</text>
</comment>